<reference evidence="3 4" key="1">
    <citation type="journal article" date="2020" name="Nature">
        <title>Six reference-quality genomes reveal evolution of bat adaptations.</title>
        <authorList>
            <person name="Jebb D."/>
            <person name="Huang Z."/>
            <person name="Pippel M."/>
            <person name="Hughes G.M."/>
            <person name="Lavrichenko K."/>
            <person name="Devanna P."/>
            <person name="Winkler S."/>
            <person name="Jermiin L.S."/>
            <person name="Skirmuntt E.C."/>
            <person name="Katzourakis A."/>
            <person name="Burkitt-Gray L."/>
            <person name="Ray D.A."/>
            <person name="Sullivan K.A.M."/>
            <person name="Roscito J.G."/>
            <person name="Kirilenko B.M."/>
            <person name="Davalos L.M."/>
            <person name="Corthals A.P."/>
            <person name="Power M.L."/>
            <person name="Jones G."/>
            <person name="Ransome R.D."/>
            <person name="Dechmann D.K.N."/>
            <person name="Locatelli A.G."/>
            <person name="Puechmaille S.J."/>
            <person name="Fedrigo O."/>
            <person name="Jarvis E.D."/>
            <person name="Hiller M."/>
            <person name="Vernes S.C."/>
            <person name="Myers E.W."/>
            <person name="Teeling E.C."/>
        </authorList>
    </citation>
    <scope>NUCLEOTIDE SEQUENCE [LARGE SCALE GENOMIC DNA]</scope>
    <source>
        <strain evidence="3">MMolMol1</strain>
        <tissue evidence="3">Muscle</tissue>
    </source>
</reference>
<dbReference type="Proteomes" id="UP000550707">
    <property type="component" value="Unassembled WGS sequence"/>
</dbReference>
<evidence type="ECO:0000256" key="1">
    <source>
        <dbReference type="SAM" id="MobiDB-lite"/>
    </source>
</evidence>
<accession>A0A7J8CTM1</accession>
<keyword evidence="3" id="KW-0489">Methyltransferase</keyword>
<dbReference type="InterPro" id="IPR029063">
    <property type="entry name" value="SAM-dependent_MTases_sf"/>
</dbReference>
<evidence type="ECO:0000313" key="4">
    <source>
        <dbReference type="Proteomes" id="UP000550707"/>
    </source>
</evidence>
<dbReference type="Pfam" id="PF13679">
    <property type="entry name" value="Methyltransf_32"/>
    <property type="match status" value="1"/>
</dbReference>
<evidence type="ECO:0000259" key="2">
    <source>
        <dbReference type="Pfam" id="PF13679"/>
    </source>
</evidence>
<protein>
    <submittedName>
        <fullName evidence="3">Ribosomal RNA adenine dimethylase domain containing 1</fullName>
    </submittedName>
</protein>
<proteinExistence type="predicted"/>
<dbReference type="EMBL" id="JACASF010000020">
    <property type="protein sequence ID" value="KAF6414231.1"/>
    <property type="molecule type" value="Genomic_DNA"/>
</dbReference>
<dbReference type="InterPro" id="IPR052220">
    <property type="entry name" value="METTL25"/>
</dbReference>
<keyword evidence="3" id="KW-0808">Transferase</keyword>
<dbReference type="InterPro" id="IPR025714">
    <property type="entry name" value="Methyltranfer_dom"/>
</dbReference>
<feature type="region of interest" description="Disordered" evidence="1">
    <location>
        <begin position="216"/>
        <end position="267"/>
    </location>
</feature>
<sequence>MPGVSARGLSLEERRQLAVNLTRVLSLYRSILDAYIIEFFTDNLWGTLPCSWQEALDGLNPPQLATLLLGMPGEGEVVRYRSVWPLTLLALKSTAYALAFTRTPGFQTPSEFPENPSQSSRLPAPFRKHVRPKKQHEIRRLGELVKKLSDLTGCTQVVDVGSGQGHLSRFMSLGLGLKVKSIEGDQRLVERAQHLDQELLQTLKKEEKRNPQICAEGATAGGAGSPAATEPGCSSGPPGPGEPCGSLLQPGPVAGPTGGDTDSIGPAAVPSGAGCHSGWQSLYSSPREPASCILPGVLVPHRPSASYYFSPSMCYVILCQNLFLIY</sequence>
<organism evidence="3 4">
    <name type="scientific">Molossus molossus</name>
    <name type="common">Pallas' mastiff bat</name>
    <name type="synonym">Vespertilio molossus</name>
    <dbReference type="NCBI Taxonomy" id="27622"/>
    <lineage>
        <taxon>Eukaryota</taxon>
        <taxon>Metazoa</taxon>
        <taxon>Chordata</taxon>
        <taxon>Craniata</taxon>
        <taxon>Vertebrata</taxon>
        <taxon>Euteleostomi</taxon>
        <taxon>Mammalia</taxon>
        <taxon>Eutheria</taxon>
        <taxon>Laurasiatheria</taxon>
        <taxon>Chiroptera</taxon>
        <taxon>Yangochiroptera</taxon>
        <taxon>Molossidae</taxon>
        <taxon>Molossus</taxon>
    </lineage>
</organism>
<keyword evidence="4" id="KW-1185">Reference proteome</keyword>
<dbReference type="PANTHER" id="PTHR12496:SF2">
    <property type="entry name" value="METHYLTRANSFERASE-LIKE PROTEIN 25B"/>
    <property type="match status" value="1"/>
</dbReference>
<comment type="caution">
    <text evidence="3">The sequence shown here is derived from an EMBL/GenBank/DDBJ whole genome shotgun (WGS) entry which is preliminary data.</text>
</comment>
<dbReference type="SUPFAM" id="SSF53335">
    <property type="entry name" value="S-adenosyl-L-methionine-dependent methyltransferases"/>
    <property type="match status" value="1"/>
</dbReference>
<dbReference type="AlphaFoldDB" id="A0A7J8CTM1"/>
<evidence type="ECO:0000313" key="3">
    <source>
        <dbReference type="EMBL" id="KAF6414231.1"/>
    </source>
</evidence>
<dbReference type="PROSITE" id="PS01131">
    <property type="entry name" value="RRNA_A_DIMETH"/>
    <property type="match status" value="1"/>
</dbReference>
<dbReference type="InterPro" id="IPR020596">
    <property type="entry name" value="rRNA_Ade_Mease_Trfase_CS"/>
</dbReference>
<feature type="domain" description="Methyltransferase" evidence="2">
    <location>
        <begin position="133"/>
        <end position="208"/>
    </location>
</feature>
<gene>
    <name evidence="3" type="ORF">HJG59_015924</name>
</gene>
<feature type="compositionally biased region" description="Low complexity" evidence="1">
    <location>
        <begin position="225"/>
        <end position="236"/>
    </location>
</feature>
<name>A0A7J8CTM1_MOLMO</name>
<dbReference type="PANTHER" id="PTHR12496">
    <property type="entry name" value="CGI-41 METHYLTRANSFERASE"/>
    <property type="match status" value="1"/>
</dbReference>
<dbReference type="GO" id="GO:0000179">
    <property type="term" value="F:rRNA (adenine-N6,N6-)-dimethyltransferase activity"/>
    <property type="evidence" value="ECO:0007669"/>
    <property type="project" value="InterPro"/>
</dbReference>